<evidence type="ECO:0000313" key="3">
    <source>
        <dbReference type="Proteomes" id="UP001175000"/>
    </source>
</evidence>
<gene>
    <name evidence="2" type="ORF">B0T14DRAFT_499580</name>
</gene>
<dbReference type="Gene3D" id="3.30.9.10">
    <property type="entry name" value="D-Amino Acid Oxidase, subunit A, domain 2"/>
    <property type="match status" value="1"/>
</dbReference>
<dbReference type="InterPro" id="IPR006076">
    <property type="entry name" value="FAD-dep_OxRdtase"/>
</dbReference>
<keyword evidence="3" id="KW-1185">Reference proteome</keyword>
<organism evidence="2 3">
    <name type="scientific">Immersiella caudata</name>
    <dbReference type="NCBI Taxonomy" id="314043"/>
    <lineage>
        <taxon>Eukaryota</taxon>
        <taxon>Fungi</taxon>
        <taxon>Dikarya</taxon>
        <taxon>Ascomycota</taxon>
        <taxon>Pezizomycotina</taxon>
        <taxon>Sordariomycetes</taxon>
        <taxon>Sordariomycetidae</taxon>
        <taxon>Sordariales</taxon>
        <taxon>Lasiosphaeriaceae</taxon>
        <taxon>Immersiella</taxon>
    </lineage>
</organism>
<dbReference type="Gene3D" id="3.50.50.60">
    <property type="entry name" value="FAD/NAD(P)-binding domain"/>
    <property type="match status" value="1"/>
</dbReference>
<dbReference type="Pfam" id="PF01266">
    <property type="entry name" value="DAO"/>
    <property type="match status" value="1"/>
</dbReference>
<evidence type="ECO:0000259" key="1">
    <source>
        <dbReference type="Pfam" id="PF01266"/>
    </source>
</evidence>
<dbReference type="AlphaFoldDB" id="A0AA40BUQ0"/>
<dbReference type="GO" id="GO:0005737">
    <property type="term" value="C:cytoplasm"/>
    <property type="evidence" value="ECO:0007669"/>
    <property type="project" value="TreeGrafter"/>
</dbReference>
<dbReference type="PANTHER" id="PTHR13847:SF129">
    <property type="entry name" value="FAD DEPENDENT OXIDOREDUCTASE"/>
    <property type="match status" value="1"/>
</dbReference>
<dbReference type="PANTHER" id="PTHR13847">
    <property type="entry name" value="SARCOSINE DEHYDROGENASE-RELATED"/>
    <property type="match status" value="1"/>
</dbReference>
<dbReference type="Proteomes" id="UP001175000">
    <property type="component" value="Unassembled WGS sequence"/>
</dbReference>
<accession>A0AA40BUQ0</accession>
<dbReference type="InterPro" id="IPR036188">
    <property type="entry name" value="FAD/NAD-bd_sf"/>
</dbReference>
<reference evidence="2" key="1">
    <citation type="submission" date="2023-06" db="EMBL/GenBank/DDBJ databases">
        <title>Genome-scale phylogeny and comparative genomics of the fungal order Sordariales.</title>
        <authorList>
            <consortium name="Lawrence Berkeley National Laboratory"/>
            <person name="Hensen N."/>
            <person name="Bonometti L."/>
            <person name="Westerberg I."/>
            <person name="Brannstrom I.O."/>
            <person name="Guillou S."/>
            <person name="Cros-Aarteil S."/>
            <person name="Calhoun S."/>
            <person name="Haridas S."/>
            <person name="Kuo A."/>
            <person name="Mondo S."/>
            <person name="Pangilinan J."/>
            <person name="Riley R."/>
            <person name="Labutti K."/>
            <person name="Andreopoulos B."/>
            <person name="Lipzen A."/>
            <person name="Chen C."/>
            <person name="Yanf M."/>
            <person name="Daum C."/>
            <person name="Ng V."/>
            <person name="Clum A."/>
            <person name="Steindorff A."/>
            <person name="Ohm R."/>
            <person name="Martin F."/>
            <person name="Silar P."/>
            <person name="Natvig D."/>
            <person name="Lalanne C."/>
            <person name="Gautier V."/>
            <person name="Ament-Velasquez S.L."/>
            <person name="Kruys A."/>
            <person name="Hutchinson M.I."/>
            <person name="Powell A.J."/>
            <person name="Barry K."/>
            <person name="Miller A.N."/>
            <person name="Grigoriev I.V."/>
            <person name="Debuchy R."/>
            <person name="Gladieux P."/>
            <person name="Thoren M.H."/>
            <person name="Johannesson H."/>
        </authorList>
    </citation>
    <scope>NUCLEOTIDE SEQUENCE</scope>
    <source>
        <strain evidence="2">CBS 606.72</strain>
    </source>
</reference>
<sequence length="495" mass="53438">MTLLPGQAGLPSPNPSKSYWLQAPSKTLVGHRSTPDLPQTADVVVVGSGITGAFSAHFLKKGLNADGVGARAGESVVLLEAREACFGATGRNGGHCQPFVYGNSPSVAAFELANYHFIRDLVKKEEIHCDWIDVTGVHAYLTPALFEAAAATAERLKLSHPNIAKGLEIVRPTDSKRLAELRIPDTAGAIVQQRAASLWPYRLVAYILENLLQSFPPSEFNLQTNTPATSLTRLCSFVESESKWQVTTPRGTILASQVLLATNGYTSHLVPDMSDIIVPVRGQIAALLPPQSREPPELNHSYVFASQQSATAPWRDDYMVQRPLHSPVNPAKGEFIFGGARGLARDKGLSEWRDDEVEPDVSQFLRANLAPPLDLGAGAEASPLEAEYEWTGVMGYSRDLHPWVGAVPGSLGGGEGLFVSAGYTGHGMPNAVLSAHCAVEVMRGLKRGESGVDYMLPEEYALSEERVERVRGGDTVEEAQAKDVWLEAFPGLRVQ</sequence>
<comment type="caution">
    <text evidence="2">The sequence shown here is derived from an EMBL/GenBank/DDBJ whole genome shotgun (WGS) entry which is preliminary data.</text>
</comment>
<evidence type="ECO:0000313" key="2">
    <source>
        <dbReference type="EMBL" id="KAK0614270.1"/>
    </source>
</evidence>
<protein>
    <submittedName>
        <fullName evidence="2">FAD dependent oxidoreductase</fullName>
    </submittedName>
</protein>
<feature type="domain" description="FAD dependent oxidoreductase" evidence="1">
    <location>
        <begin position="42"/>
        <end position="440"/>
    </location>
</feature>
<dbReference type="EMBL" id="JAULSU010000006">
    <property type="protein sequence ID" value="KAK0614270.1"/>
    <property type="molecule type" value="Genomic_DNA"/>
</dbReference>
<dbReference type="SUPFAM" id="SSF51905">
    <property type="entry name" value="FAD/NAD(P)-binding domain"/>
    <property type="match status" value="1"/>
</dbReference>
<proteinExistence type="predicted"/>
<name>A0AA40BUQ0_9PEZI</name>